<dbReference type="EMBL" id="KB108645">
    <property type="protein sequence ID" value="ELK28908.1"/>
    <property type="molecule type" value="Genomic_DNA"/>
</dbReference>
<keyword evidence="3" id="KW-1185">Reference proteome</keyword>
<dbReference type="AlphaFoldDB" id="L5LTV8"/>
<feature type="region of interest" description="Disordered" evidence="1">
    <location>
        <begin position="52"/>
        <end position="72"/>
    </location>
</feature>
<name>L5LTV8_MYODS</name>
<evidence type="ECO:0000313" key="3">
    <source>
        <dbReference type="Proteomes" id="UP000010556"/>
    </source>
</evidence>
<organism evidence="2 3">
    <name type="scientific">Myotis davidii</name>
    <name type="common">David's myotis</name>
    <dbReference type="NCBI Taxonomy" id="225400"/>
    <lineage>
        <taxon>Eukaryota</taxon>
        <taxon>Metazoa</taxon>
        <taxon>Chordata</taxon>
        <taxon>Craniata</taxon>
        <taxon>Vertebrata</taxon>
        <taxon>Euteleostomi</taxon>
        <taxon>Mammalia</taxon>
        <taxon>Eutheria</taxon>
        <taxon>Laurasiatheria</taxon>
        <taxon>Chiroptera</taxon>
        <taxon>Yangochiroptera</taxon>
        <taxon>Vespertilionidae</taxon>
        <taxon>Myotis</taxon>
    </lineage>
</organism>
<evidence type="ECO:0000313" key="2">
    <source>
        <dbReference type="EMBL" id="ELK28908.1"/>
    </source>
</evidence>
<gene>
    <name evidence="2" type="ORF">MDA_GLEAN10021394</name>
</gene>
<accession>L5LTV8</accession>
<feature type="region of interest" description="Disordered" evidence="1">
    <location>
        <begin position="1"/>
        <end position="37"/>
    </location>
</feature>
<proteinExistence type="predicted"/>
<feature type="compositionally biased region" description="Polar residues" evidence="1">
    <location>
        <begin position="63"/>
        <end position="72"/>
    </location>
</feature>
<protein>
    <submittedName>
        <fullName evidence="2">Uncharacterized protein</fullName>
    </submittedName>
</protein>
<sequence>MNSSGSPIADMASRGKQVGESGEMRAPPEQLAVRSPNSCLTLQAMAEKPPKITSFGRAHGDFSGSTLHPQTAKTGVLANRRGLRATAHSLLWDPDHTHNPNH</sequence>
<reference evidence="3" key="1">
    <citation type="journal article" date="2013" name="Science">
        <title>Comparative analysis of bat genomes provides insight into the evolution of flight and immunity.</title>
        <authorList>
            <person name="Zhang G."/>
            <person name="Cowled C."/>
            <person name="Shi Z."/>
            <person name="Huang Z."/>
            <person name="Bishop-Lilly K.A."/>
            <person name="Fang X."/>
            <person name="Wynne J.W."/>
            <person name="Xiong Z."/>
            <person name="Baker M.L."/>
            <person name="Zhao W."/>
            <person name="Tachedjian M."/>
            <person name="Zhu Y."/>
            <person name="Zhou P."/>
            <person name="Jiang X."/>
            <person name="Ng J."/>
            <person name="Yang L."/>
            <person name="Wu L."/>
            <person name="Xiao J."/>
            <person name="Feng Y."/>
            <person name="Chen Y."/>
            <person name="Sun X."/>
            <person name="Zhang Y."/>
            <person name="Marsh G.A."/>
            <person name="Crameri G."/>
            <person name="Broder C.C."/>
            <person name="Frey K.G."/>
            <person name="Wang L.F."/>
            <person name="Wang J."/>
        </authorList>
    </citation>
    <scope>NUCLEOTIDE SEQUENCE [LARGE SCALE GENOMIC DNA]</scope>
</reference>
<evidence type="ECO:0000256" key="1">
    <source>
        <dbReference type="SAM" id="MobiDB-lite"/>
    </source>
</evidence>
<dbReference type="Proteomes" id="UP000010556">
    <property type="component" value="Unassembled WGS sequence"/>
</dbReference>